<proteinExistence type="predicted"/>
<comment type="subcellular location">
    <subcellularLocation>
        <location evidence="1">Membrane</location>
        <topology evidence="1">Multi-pass membrane protein</topology>
    </subcellularLocation>
</comment>
<feature type="domain" description="Nodulin-like" evidence="7">
    <location>
        <begin position="46"/>
        <end position="203"/>
    </location>
</feature>
<dbReference type="InterPro" id="IPR036259">
    <property type="entry name" value="MFS_trans_sf"/>
</dbReference>
<protein>
    <recommendedName>
        <fullName evidence="7">Nodulin-like domain-containing protein</fullName>
    </recommendedName>
</protein>
<keyword evidence="3 6" id="KW-1133">Transmembrane helix</keyword>
<dbReference type="PANTHER" id="PTHR21576">
    <property type="entry name" value="UNCHARACTERIZED NODULIN-LIKE PROTEIN"/>
    <property type="match status" value="1"/>
</dbReference>
<evidence type="ECO:0000256" key="2">
    <source>
        <dbReference type="ARBA" id="ARBA00022692"/>
    </source>
</evidence>
<name>A0A6V7PHW8_ANACO</name>
<feature type="transmembrane region" description="Helical" evidence="6">
    <location>
        <begin position="78"/>
        <end position="104"/>
    </location>
</feature>
<dbReference type="GO" id="GO:0016020">
    <property type="term" value="C:membrane"/>
    <property type="evidence" value="ECO:0007669"/>
    <property type="project" value="UniProtKB-SubCell"/>
</dbReference>
<evidence type="ECO:0000313" key="8">
    <source>
        <dbReference type="EMBL" id="CAD1830475.1"/>
    </source>
</evidence>
<keyword evidence="2 6" id="KW-0812">Transmembrane</keyword>
<dbReference type="SUPFAM" id="SSF103473">
    <property type="entry name" value="MFS general substrate transporter"/>
    <property type="match status" value="1"/>
</dbReference>
<evidence type="ECO:0000259" key="7">
    <source>
        <dbReference type="Pfam" id="PF06813"/>
    </source>
</evidence>
<evidence type="ECO:0000256" key="3">
    <source>
        <dbReference type="ARBA" id="ARBA00022989"/>
    </source>
</evidence>
<evidence type="ECO:0000256" key="5">
    <source>
        <dbReference type="SAM" id="MobiDB-lite"/>
    </source>
</evidence>
<feature type="compositionally biased region" description="Low complexity" evidence="5">
    <location>
        <begin position="209"/>
        <end position="219"/>
    </location>
</feature>
<reference evidence="8" key="1">
    <citation type="submission" date="2020-07" db="EMBL/GenBank/DDBJ databases">
        <authorList>
            <person name="Lin J."/>
        </authorList>
    </citation>
    <scope>NUCLEOTIDE SEQUENCE</scope>
</reference>
<feature type="transmembrane region" description="Helical" evidence="6">
    <location>
        <begin position="143"/>
        <end position="163"/>
    </location>
</feature>
<dbReference type="Pfam" id="PF06813">
    <property type="entry name" value="Nodulin-like"/>
    <property type="match status" value="1"/>
</dbReference>
<sequence>MGGNRERGPRAWARTGWERWVGLPFRRQGCRQGVRPPRGPRLRPPPPAALLLIGSLEALLAYGIQWLVVRRSIPPLPYWQMCVVLCMGGNSTTWMNTAVLVTCMRNFRRSRGPVSGVLKGFVGLSTALFTDLSASLSPSPYPFPSSFLLLLALAAAAAAAILFLRDSPRPDGNGSDDDDDARCFAAINALTVAIALYLLARDLSGAAPSAAFARGSSPPRRARRDPDLHRAPIPLHRRSRSGVAPPPEALAIAAASHEGGEDLHHFPTRSTRWRRRWGGGVVGGDGSVVVGVGTGLAVMNNLGQMGKAMGYGDVSVFVSLTSISGFFGRIASGSLSEHFLKYASLSVPPPFFPSPSHFILTRKNFKYHSCEIRYAEARMECGLADPNGRRIRRDGPGPAGLPLCRLHRRRPMLRRPPRGHGPDRIGALRPQVLRPHLQHPHPQPPLGSFVFSGLLAGILYDAEATGTAARQHVRRGHCYWLVFVVMAGACLVGFGLDVLLAFRTRKVYLRIHASKNLNRNKEGKEGAGRAKAVRQLS</sequence>
<dbReference type="EMBL" id="LR862148">
    <property type="protein sequence ID" value="CAD1830475.1"/>
    <property type="molecule type" value="Genomic_DNA"/>
</dbReference>
<evidence type="ECO:0000256" key="6">
    <source>
        <dbReference type="SAM" id="Phobius"/>
    </source>
</evidence>
<dbReference type="InterPro" id="IPR010658">
    <property type="entry name" value="Nodulin-like"/>
</dbReference>
<accession>A0A6V7PHW8</accession>
<dbReference type="AlphaFoldDB" id="A0A6V7PHW8"/>
<evidence type="ECO:0000256" key="1">
    <source>
        <dbReference type="ARBA" id="ARBA00004141"/>
    </source>
</evidence>
<feature type="transmembrane region" description="Helical" evidence="6">
    <location>
        <begin position="479"/>
        <end position="502"/>
    </location>
</feature>
<gene>
    <name evidence="8" type="ORF">CB5_LOCUS13686</name>
</gene>
<organism evidence="8">
    <name type="scientific">Ananas comosus var. bracteatus</name>
    <name type="common">red pineapple</name>
    <dbReference type="NCBI Taxonomy" id="296719"/>
    <lineage>
        <taxon>Eukaryota</taxon>
        <taxon>Viridiplantae</taxon>
        <taxon>Streptophyta</taxon>
        <taxon>Embryophyta</taxon>
        <taxon>Tracheophyta</taxon>
        <taxon>Spermatophyta</taxon>
        <taxon>Magnoliopsida</taxon>
        <taxon>Liliopsida</taxon>
        <taxon>Poales</taxon>
        <taxon>Bromeliaceae</taxon>
        <taxon>Bromelioideae</taxon>
        <taxon>Ananas</taxon>
    </lineage>
</organism>
<keyword evidence="4 6" id="KW-0472">Membrane</keyword>
<evidence type="ECO:0000256" key="4">
    <source>
        <dbReference type="ARBA" id="ARBA00023136"/>
    </source>
</evidence>
<feature type="region of interest" description="Disordered" evidence="5">
    <location>
        <begin position="209"/>
        <end position="246"/>
    </location>
</feature>
<feature type="transmembrane region" description="Helical" evidence="6">
    <location>
        <begin position="48"/>
        <end position="66"/>
    </location>
</feature>
<feature type="transmembrane region" description="Helical" evidence="6">
    <location>
        <begin position="116"/>
        <end position="137"/>
    </location>
</feature>
<dbReference type="PANTHER" id="PTHR21576:SF167">
    <property type="entry name" value="OS09G0536700 PROTEIN"/>
    <property type="match status" value="1"/>
</dbReference>